<dbReference type="AlphaFoldDB" id="A0A9D2NWD0"/>
<reference evidence="2" key="1">
    <citation type="journal article" date="2021" name="PeerJ">
        <title>Extensive microbial diversity within the chicken gut microbiome revealed by metagenomics and culture.</title>
        <authorList>
            <person name="Gilroy R."/>
            <person name="Ravi A."/>
            <person name="Getino M."/>
            <person name="Pursley I."/>
            <person name="Horton D.L."/>
            <person name="Alikhan N.F."/>
            <person name="Baker D."/>
            <person name="Gharbi K."/>
            <person name="Hall N."/>
            <person name="Watson M."/>
            <person name="Adriaenssens E.M."/>
            <person name="Foster-Nyarko E."/>
            <person name="Jarju S."/>
            <person name="Secka A."/>
            <person name="Antonio M."/>
            <person name="Oren A."/>
            <person name="Chaudhuri R.R."/>
            <person name="La Ragione R."/>
            <person name="Hildebrand F."/>
            <person name="Pallen M.J."/>
        </authorList>
    </citation>
    <scope>NUCLEOTIDE SEQUENCE</scope>
    <source>
        <strain evidence="2">ChiGjej1B1-1692</strain>
    </source>
</reference>
<feature type="transmembrane region" description="Helical" evidence="1">
    <location>
        <begin position="176"/>
        <end position="196"/>
    </location>
</feature>
<accession>A0A9D2NWD0</accession>
<keyword evidence="1" id="KW-1133">Transmembrane helix</keyword>
<feature type="transmembrane region" description="Helical" evidence="1">
    <location>
        <begin position="68"/>
        <end position="92"/>
    </location>
</feature>
<dbReference type="PANTHER" id="PTHR35804:SF1">
    <property type="entry name" value="LYSINE EXPORTER LYSO"/>
    <property type="match status" value="1"/>
</dbReference>
<comment type="caution">
    <text evidence="2">The sequence shown here is derived from an EMBL/GenBank/DDBJ whole genome shotgun (WGS) entry which is preliminary data.</text>
</comment>
<sequence>MMVCLAVIALAGGIACGMAGLDETPLVQSITANRDYILYILMFLVGISIGLSKGIVSKIREYHVRIFVIPVGIIAGSLAGGIVSGLITGLPLDQSTAIAAGMGWYSLSGVTIGNLAGAQAGSIAFLSNLLREIFSFFSIPVIAKKLNYYTCIAPAGATSEDTTLPMMIRYTDGETVVLSVFNGVICSAAVPFLISFCYNFF</sequence>
<reference evidence="2" key="2">
    <citation type="submission" date="2021-04" db="EMBL/GenBank/DDBJ databases">
        <authorList>
            <person name="Gilroy R."/>
        </authorList>
    </citation>
    <scope>NUCLEOTIDE SEQUENCE</scope>
    <source>
        <strain evidence="2">ChiGjej1B1-1692</strain>
    </source>
</reference>
<evidence type="ECO:0000313" key="2">
    <source>
        <dbReference type="EMBL" id="HJC39142.1"/>
    </source>
</evidence>
<organism evidence="2 3">
    <name type="scientific">Candidatus Mediterraneibacter faecigallinarum</name>
    <dbReference type="NCBI Taxonomy" id="2838669"/>
    <lineage>
        <taxon>Bacteria</taxon>
        <taxon>Bacillati</taxon>
        <taxon>Bacillota</taxon>
        <taxon>Clostridia</taxon>
        <taxon>Lachnospirales</taxon>
        <taxon>Lachnospiraceae</taxon>
        <taxon>Mediterraneibacter</taxon>
    </lineage>
</organism>
<dbReference type="Proteomes" id="UP000823894">
    <property type="component" value="Unassembled WGS sequence"/>
</dbReference>
<feature type="transmembrane region" description="Helical" evidence="1">
    <location>
        <begin position="37"/>
        <end position="56"/>
    </location>
</feature>
<evidence type="ECO:0000256" key="1">
    <source>
        <dbReference type="SAM" id="Phobius"/>
    </source>
</evidence>
<dbReference type="InterPro" id="IPR005642">
    <property type="entry name" value="LysO"/>
</dbReference>
<feature type="transmembrane region" description="Helical" evidence="1">
    <location>
        <begin position="104"/>
        <end position="126"/>
    </location>
</feature>
<dbReference type="PANTHER" id="PTHR35804">
    <property type="entry name" value="LYSINE EXPORTER LYSO"/>
    <property type="match status" value="1"/>
</dbReference>
<dbReference type="GO" id="GO:0015661">
    <property type="term" value="F:L-lysine efflux transmembrane transporter activity"/>
    <property type="evidence" value="ECO:0007669"/>
    <property type="project" value="InterPro"/>
</dbReference>
<dbReference type="EMBL" id="DWWK01000135">
    <property type="protein sequence ID" value="HJC39142.1"/>
    <property type="molecule type" value="Genomic_DNA"/>
</dbReference>
<evidence type="ECO:0000313" key="3">
    <source>
        <dbReference type="Proteomes" id="UP000823894"/>
    </source>
</evidence>
<keyword evidence="1" id="KW-0812">Transmembrane</keyword>
<proteinExistence type="predicted"/>
<gene>
    <name evidence="2" type="ORF">H9757_08815</name>
</gene>
<dbReference type="Pfam" id="PF03956">
    <property type="entry name" value="Lys_export"/>
    <property type="match status" value="1"/>
</dbReference>
<dbReference type="GO" id="GO:0005886">
    <property type="term" value="C:plasma membrane"/>
    <property type="evidence" value="ECO:0007669"/>
    <property type="project" value="TreeGrafter"/>
</dbReference>
<keyword evidence="1" id="KW-0472">Membrane</keyword>
<name>A0A9D2NWD0_9FIRM</name>
<protein>
    <submittedName>
        <fullName evidence="2">Lysine exporter LysO family protein</fullName>
    </submittedName>
</protein>